<dbReference type="Pfam" id="PF01979">
    <property type="entry name" value="Amidohydro_1"/>
    <property type="match status" value="1"/>
</dbReference>
<dbReference type="GO" id="GO:0006147">
    <property type="term" value="P:guanine catabolic process"/>
    <property type="evidence" value="ECO:0007669"/>
    <property type="project" value="UniProtKB-UniRule"/>
</dbReference>
<dbReference type="Gene3D" id="2.30.40.10">
    <property type="entry name" value="Urease, subunit C, domain 1"/>
    <property type="match status" value="1"/>
</dbReference>
<dbReference type="AlphaFoldDB" id="A0A917DUR2"/>
<dbReference type="GO" id="GO:0008270">
    <property type="term" value="F:zinc ion binding"/>
    <property type="evidence" value="ECO:0007669"/>
    <property type="project" value="UniProtKB-UniRule"/>
</dbReference>
<evidence type="ECO:0000256" key="3">
    <source>
        <dbReference type="ARBA" id="ARBA00012781"/>
    </source>
</evidence>
<accession>A0A917DUR2</accession>
<gene>
    <name evidence="10" type="ORF">GCM10010990_20410</name>
</gene>
<evidence type="ECO:0000313" key="10">
    <source>
        <dbReference type="EMBL" id="GGD70811.1"/>
    </source>
</evidence>
<feature type="domain" description="Amidohydrolase-related" evidence="9">
    <location>
        <begin position="65"/>
        <end position="422"/>
    </location>
</feature>
<dbReference type="GO" id="GO:0008892">
    <property type="term" value="F:guanine deaminase activity"/>
    <property type="evidence" value="ECO:0007669"/>
    <property type="project" value="UniProtKB-UniRule"/>
</dbReference>
<comment type="pathway">
    <text evidence="1 8">Purine metabolism; guanine degradation; xanthine from guanine: step 1/1.</text>
</comment>
<comment type="cofactor">
    <cofactor evidence="8">
        <name>Zn(2+)</name>
        <dbReference type="ChEBI" id="CHEBI:29105"/>
    </cofactor>
    <text evidence="8">Binds 1 zinc ion per subunit.</text>
</comment>
<reference evidence="10" key="1">
    <citation type="journal article" date="2014" name="Int. J. Syst. Evol. Microbiol.">
        <title>Complete genome sequence of Corynebacterium casei LMG S-19264T (=DSM 44701T), isolated from a smear-ripened cheese.</title>
        <authorList>
            <consortium name="US DOE Joint Genome Institute (JGI-PGF)"/>
            <person name="Walter F."/>
            <person name="Albersmeier A."/>
            <person name="Kalinowski J."/>
            <person name="Ruckert C."/>
        </authorList>
    </citation>
    <scope>NUCLEOTIDE SEQUENCE</scope>
    <source>
        <strain evidence="10">CGMCC 1.15360</strain>
    </source>
</reference>
<evidence type="ECO:0000256" key="5">
    <source>
        <dbReference type="ARBA" id="ARBA00022801"/>
    </source>
</evidence>
<evidence type="ECO:0000256" key="8">
    <source>
        <dbReference type="RuleBase" id="RU366009"/>
    </source>
</evidence>
<dbReference type="PANTHER" id="PTHR11271">
    <property type="entry name" value="GUANINE DEAMINASE"/>
    <property type="match status" value="1"/>
</dbReference>
<proteinExistence type="inferred from homology"/>
<reference evidence="10" key="2">
    <citation type="submission" date="2020-09" db="EMBL/GenBank/DDBJ databases">
        <authorList>
            <person name="Sun Q."/>
            <person name="Zhou Y."/>
        </authorList>
    </citation>
    <scope>NUCLEOTIDE SEQUENCE</scope>
    <source>
        <strain evidence="10">CGMCC 1.15360</strain>
    </source>
</reference>
<evidence type="ECO:0000256" key="7">
    <source>
        <dbReference type="NCBIfam" id="TIGR02967"/>
    </source>
</evidence>
<sequence>MGKIRAFRGEILSVGTDPRGDAQAVRHEDDGLLVVEDGIIVARGAYADLGEQFSDVPVQEIAGLIVPGFIDAHVHYPQTDRIASHGEQLLDWLDRHIFPAEKAFVDRAYGDEVAAFFLGELLRNGTTSALVYPTVHEQSVDALFEAALARNMRMVSGKVLMDLGPDGLRDTPETARGESDALIRRWRGRGRLGYAVTPRFILTSSDEQLHVTAGLLTDHPDALLHTHLAENLHECAAVAERFPEAADYLDAYDRFGLVTDRSVFAHGIHLNDRACTRLHESGAGIAVCPSSNLFLGSGHFNFGQADRHGVRLGLGTDVGAGTSFSMLHTSGLAYQAALMREDRLDPFRALWLATAGSAALMHIEDRVGALAEGQEADFTVLDAASTPLLARRTAGATLAERLFALQILGDDRAIAATYIMGECAWRRPENSDHRRTN</sequence>
<evidence type="ECO:0000256" key="2">
    <source>
        <dbReference type="ARBA" id="ARBA00006745"/>
    </source>
</evidence>
<keyword evidence="6 8" id="KW-0862">Zinc</keyword>
<comment type="similarity">
    <text evidence="2 8">Belongs to the metallo-dependent hydrolases superfamily. ATZ/TRZ family.</text>
</comment>
<evidence type="ECO:0000256" key="1">
    <source>
        <dbReference type="ARBA" id="ARBA00004984"/>
    </source>
</evidence>
<dbReference type="InterPro" id="IPR051607">
    <property type="entry name" value="Metallo-dep_hydrolases"/>
</dbReference>
<evidence type="ECO:0000313" key="11">
    <source>
        <dbReference type="Proteomes" id="UP000612349"/>
    </source>
</evidence>
<comment type="catalytic activity">
    <reaction evidence="8">
        <text>guanine + H2O + H(+) = xanthine + NH4(+)</text>
        <dbReference type="Rhea" id="RHEA:14665"/>
        <dbReference type="ChEBI" id="CHEBI:15377"/>
        <dbReference type="ChEBI" id="CHEBI:15378"/>
        <dbReference type="ChEBI" id="CHEBI:16235"/>
        <dbReference type="ChEBI" id="CHEBI:17712"/>
        <dbReference type="ChEBI" id="CHEBI:28938"/>
        <dbReference type="EC" id="3.5.4.3"/>
    </reaction>
</comment>
<name>A0A917DUR2_9SPHN</name>
<dbReference type="SUPFAM" id="SSF51338">
    <property type="entry name" value="Composite domain of metallo-dependent hydrolases"/>
    <property type="match status" value="2"/>
</dbReference>
<dbReference type="GO" id="GO:0005829">
    <property type="term" value="C:cytosol"/>
    <property type="evidence" value="ECO:0007669"/>
    <property type="project" value="TreeGrafter"/>
</dbReference>
<dbReference type="NCBIfam" id="TIGR02967">
    <property type="entry name" value="guan_deamin"/>
    <property type="match status" value="1"/>
</dbReference>
<dbReference type="SUPFAM" id="SSF51556">
    <property type="entry name" value="Metallo-dependent hydrolases"/>
    <property type="match status" value="1"/>
</dbReference>
<dbReference type="EMBL" id="BMIP01000004">
    <property type="protein sequence ID" value="GGD70811.1"/>
    <property type="molecule type" value="Genomic_DNA"/>
</dbReference>
<dbReference type="InterPro" id="IPR014311">
    <property type="entry name" value="Guanine_deaminase"/>
</dbReference>
<keyword evidence="4 8" id="KW-0479">Metal-binding</keyword>
<keyword evidence="11" id="KW-1185">Reference proteome</keyword>
<dbReference type="Gene3D" id="3.20.20.140">
    <property type="entry name" value="Metal-dependent hydrolases"/>
    <property type="match status" value="1"/>
</dbReference>
<dbReference type="InterPro" id="IPR032466">
    <property type="entry name" value="Metal_Hydrolase"/>
</dbReference>
<comment type="caution">
    <text evidence="10">The sequence shown here is derived from an EMBL/GenBank/DDBJ whole genome shotgun (WGS) entry which is preliminary data.</text>
</comment>
<keyword evidence="5 8" id="KW-0378">Hydrolase</keyword>
<dbReference type="InterPro" id="IPR011059">
    <property type="entry name" value="Metal-dep_hydrolase_composite"/>
</dbReference>
<evidence type="ECO:0000256" key="6">
    <source>
        <dbReference type="ARBA" id="ARBA00022833"/>
    </source>
</evidence>
<dbReference type="OrthoDB" id="9766983at2"/>
<dbReference type="EC" id="3.5.4.3" evidence="3 7"/>
<dbReference type="NCBIfam" id="NF006679">
    <property type="entry name" value="PRK09228.1"/>
    <property type="match status" value="1"/>
</dbReference>
<evidence type="ECO:0000259" key="9">
    <source>
        <dbReference type="Pfam" id="PF01979"/>
    </source>
</evidence>
<evidence type="ECO:0000256" key="4">
    <source>
        <dbReference type="ARBA" id="ARBA00022723"/>
    </source>
</evidence>
<dbReference type="Proteomes" id="UP000612349">
    <property type="component" value="Unassembled WGS sequence"/>
</dbReference>
<organism evidence="10 11">
    <name type="scientific">Croceicoccus mobilis</name>
    <dbReference type="NCBI Taxonomy" id="1703339"/>
    <lineage>
        <taxon>Bacteria</taxon>
        <taxon>Pseudomonadati</taxon>
        <taxon>Pseudomonadota</taxon>
        <taxon>Alphaproteobacteria</taxon>
        <taxon>Sphingomonadales</taxon>
        <taxon>Erythrobacteraceae</taxon>
        <taxon>Croceicoccus</taxon>
    </lineage>
</organism>
<dbReference type="InterPro" id="IPR006680">
    <property type="entry name" value="Amidohydro-rel"/>
</dbReference>
<dbReference type="PANTHER" id="PTHR11271:SF6">
    <property type="entry name" value="GUANINE DEAMINASE"/>
    <property type="match status" value="1"/>
</dbReference>
<protein>
    <recommendedName>
        <fullName evidence="3 7">Guanine deaminase</fullName>
        <shortName evidence="8">Guanase</shortName>
        <ecNumber evidence="3 7">3.5.4.3</ecNumber>
    </recommendedName>
    <alternativeName>
        <fullName evidence="8">Guanine aminohydrolase</fullName>
    </alternativeName>
</protein>
<dbReference type="RefSeq" id="WP_066774248.1">
    <property type="nucleotide sequence ID" value="NZ_BMIP01000004.1"/>
</dbReference>
<comment type="function">
    <text evidence="8">Catalyzes the hydrolytic deamination of guanine, producing xanthine and ammonia.</text>
</comment>